<name>A0A9W8TC28_9HYPO</name>
<dbReference type="Gene3D" id="3.90.1300.10">
    <property type="entry name" value="Amidase signature (AS) domain"/>
    <property type="match status" value="1"/>
</dbReference>
<accession>A0A9W8TC28</accession>
<dbReference type="AlphaFoldDB" id="A0A9W8TC28"/>
<evidence type="ECO:0000313" key="1">
    <source>
        <dbReference type="EMBL" id="KAJ4307957.1"/>
    </source>
</evidence>
<proteinExistence type="predicted"/>
<sequence length="108" mass="11694">MDNPISREVYDKAITLCRTVAAKEGIDKVLQEQNLNLIALPIDSPSPRITAAAGYPIATVPLGKLDYNGRPFGLAIIAKASREDLLFAFMSAFEAVSEPRPLPLRLVG</sequence>
<evidence type="ECO:0000313" key="2">
    <source>
        <dbReference type="Proteomes" id="UP001140502"/>
    </source>
</evidence>
<dbReference type="InterPro" id="IPR036928">
    <property type="entry name" value="AS_sf"/>
</dbReference>
<dbReference type="EMBL" id="JAPEUR010000599">
    <property type="protein sequence ID" value="KAJ4307957.1"/>
    <property type="molecule type" value="Genomic_DNA"/>
</dbReference>
<evidence type="ECO:0008006" key="3">
    <source>
        <dbReference type="Google" id="ProtNLM"/>
    </source>
</evidence>
<organism evidence="1 2">
    <name type="scientific">Fusarium piperis</name>
    <dbReference type="NCBI Taxonomy" id="1435070"/>
    <lineage>
        <taxon>Eukaryota</taxon>
        <taxon>Fungi</taxon>
        <taxon>Dikarya</taxon>
        <taxon>Ascomycota</taxon>
        <taxon>Pezizomycotina</taxon>
        <taxon>Sordariomycetes</taxon>
        <taxon>Hypocreomycetidae</taxon>
        <taxon>Hypocreales</taxon>
        <taxon>Nectriaceae</taxon>
        <taxon>Fusarium</taxon>
        <taxon>Fusarium solani species complex</taxon>
    </lineage>
</organism>
<comment type="caution">
    <text evidence="1">The sequence shown here is derived from an EMBL/GenBank/DDBJ whole genome shotgun (WGS) entry which is preliminary data.</text>
</comment>
<keyword evidence="2" id="KW-1185">Reference proteome</keyword>
<dbReference type="Proteomes" id="UP001140502">
    <property type="component" value="Unassembled WGS sequence"/>
</dbReference>
<dbReference type="PANTHER" id="PTHR42678">
    <property type="entry name" value="AMIDASE"/>
    <property type="match status" value="1"/>
</dbReference>
<dbReference type="SUPFAM" id="SSF75304">
    <property type="entry name" value="Amidase signature (AS) enzymes"/>
    <property type="match status" value="1"/>
</dbReference>
<dbReference type="OrthoDB" id="566138at2759"/>
<dbReference type="PANTHER" id="PTHR42678:SF34">
    <property type="entry name" value="OS04G0183300 PROTEIN"/>
    <property type="match status" value="1"/>
</dbReference>
<gene>
    <name evidence="1" type="ORF">N0V84_012385</name>
</gene>
<reference evidence="1" key="1">
    <citation type="submission" date="2022-10" db="EMBL/GenBank/DDBJ databases">
        <title>Tapping the CABI collections for fungal endophytes: first genome assemblies for Collariella, Neodidymelliopsis, Ascochyta clinopodiicola, Didymella pomorum, Didymosphaeria variabile, Neocosmospora piperis and Neocucurbitaria cava.</title>
        <authorList>
            <person name="Hill R."/>
        </authorList>
    </citation>
    <scope>NUCLEOTIDE SEQUENCE</scope>
    <source>
        <strain evidence="1">IMI 366586</strain>
    </source>
</reference>
<protein>
    <recommendedName>
        <fullName evidence="3">Amidase domain-containing protein</fullName>
    </recommendedName>
</protein>